<gene>
    <name evidence="2" type="ORF">AWB78_04914</name>
</gene>
<dbReference type="RefSeq" id="WP_062608511.1">
    <property type="nucleotide sequence ID" value="NZ_FCOX02000029.1"/>
</dbReference>
<comment type="caution">
    <text evidence="2">The sequence shown here is derived from an EMBL/GenBank/DDBJ whole genome shotgun (WGS) entry which is preliminary data.</text>
</comment>
<evidence type="ECO:0000313" key="3">
    <source>
        <dbReference type="Proteomes" id="UP000071859"/>
    </source>
</evidence>
<feature type="compositionally biased region" description="Polar residues" evidence="1">
    <location>
        <begin position="373"/>
        <end position="385"/>
    </location>
</feature>
<evidence type="ECO:0000313" key="2">
    <source>
        <dbReference type="EMBL" id="SAK91353.1"/>
    </source>
</evidence>
<dbReference type="Gene3D" id="3.40.50.300">
    <property type="entry name" value="P-loop containing nucleotide triphosphate hydrolases"/>
    <property type="match status" value="1"/>
</dbReference>
<dbReference type="SUPFAM" id="SSF52540">
    <property type="entry name" value="P-loop containing nucleoside triphosphate hydrolases"/>
    <property type="match status" value="1"/>
</dbReference>
<dbReference type="Proteomes" id="UP000071859">
    <property type="component" value="Unassembled WGS sequence"/>
</dbReference>
<organism evidence="2 3">
    <name type="scientific">Caballeronia calidae</name>
    <dbReference type="NCBI Taxonomy" id="1777139"/>
    <lineage>
        <taxon>Bacteria</taxon>
        <taxon>Pseudomonadati</taxon>
        <taxon>Pseudomonadota</taxon>
        <taxon>Betaproteobacteria</taxon>
        <taxon>Burkholderiales</taxon>
        <taxon>Burkholderiaceae</taxon>
        <taxon>Caballeronia</taxon>
    </lineage>
</organism>
<proteinExistence type="predicted"/>
<dbReference type="InterPro" id="IPR027417">
    <property type="entry name" value="P-loop_NTPase"/>
</dbReference>
<keyword evidence="3" id="KW-1185">Reference proteome</keyword>
<name>A0A158DA37_9BURK</name>
<accession>A0A158DA37</accession>
<reference evidence="2" key="1">
    <citation type="submission" date="2016-01" db="EMBL/GenBank/DDBJ databases">
        <authorList>
            <person name="Peeters C."/>
        </authorList>
    </citation>
    <scope>NUCLEOTIDE SEQUENCE</scope>
    <source>
        <strain evidence="2">LMG 29321</strain>
    </source>
</reference>
<dbReference type="EMBL" id="FCOX02000029">
    <property type="protein sequence ID" value="SAK91353.1"/>
    <property type="molecule type" value="Genomic_DNA"/>
</dbReference>
<feature type="region of interest" description="Disordered" evidence="1">
    <location>
        <begin position="366"/>
        <end position="424"/>
    </location>
</feature>
<protein>
    <submittedName>
        <fullName evidence="2">ATPase AAA</fullName>
    </submittedName>
</protein>
<sequence>MEIEKLLEKRKSVPVEKMERLRKVLWDTLIVHRNMRTAFSELDEIMQVGKPGQLIVLCGPTNAGKTRLLKAMDQMLVADAQKRGLPVWGSTYCRLPSPVRARFDQGETYRRTLYALEEPLLEHKVAYPDVREGALPRRTMPQAKRPPTHAALWQALMNRIKAGHLAVFFDEAGELPQSLKVTTLRETVNMFKQMADIGGSNVVLGSGPEIGPMLWESGQLAARIRLVSLDSYGFSEKNDVKEFNKALREIETKLGEDFIERGTLDGDNAKTVMRKVRGTFGIALDITVFAVHSALLAGEAPLKWEGLDAAVDKRMEEIGNQVDREQALWAGIKHESLRRQYWGMEAAAGELGTGLILPVVTRGKVVKDEPKTNKPNSGEGNAGRNTQRERKTEQSGTRGLHPTKPENVRLNEYSTDTVEEETLS</sequence>
<evidence type="ECO:0000256" key="1">
    <source>
        <dbReference type="SAM" id="MobiDB-lite"/>
    </source>
</evidence>
<dbReference type="AlphaFoldDB" id="A0A158DA37"/>
<dbReference type="OrthoDB" id="9086539at2"/>